<comment type="caution">
    <text evidence="2">The sequence shown here is derived from an EMBL/GenBank/DDBJ whole genome shotgun (WGS) entry which is preliminary data.</text>
</comment>
<feature type="chain" id="PRO_5032925225" description="SH3 domain-containing protein" evidence="1">
    <location>
        <begin position="19"/>
        <end position="242"/>
    </location>
</feature>
<evidence type="ECO:0000256" key="1">
    <source>
        <dbReference type="SAM" id="SignalP"/>
    </source>
</evidence>
<proteinExistence type="predicted"/>
<evidence type="ECO:0000313" key="2">
    <source>
        <dbReference type="EMBL" id="TGL97058.1"/>
    </source>
</evidence>
<dbReference type="Proteomes" id="UP000298263">
    <property type="component" value="Unassembled WGS sequence"/>
</dbReference>
<organism evidence="2 3">
    <name type="scientific">Leptospira congkakensis</name>
    <dbReference type="NCBI Taxonomy" id="2484932"/>
    <lineage>
        <taxon>Bacteria</taxon>
        <taxon>Pseudomonadati</taxon>
        <taxon>Spirochaetota</taxon>
        <taxon>Spirochaetia</taxon>
        <taxon>Leptospirales</taxon>
        <taxon>Leptospiraceae</taxon>
        <taxon>Leptospira</taxon>
    </lineage>
</organism>
<reference evidence="2" key="1">
    <citation type="journal article" date="2019" name="PLoS Negl. Trop. Dis.">
        <title>Revisiting the worldwide diversity of Leptospira species in the environment.</title>
        <authorList>
            <person name="Vincent A.T."/>
            <person name="Schiettekatte O."/>
            <person name="Bourhy P."/>
            <person name="Veyrier F.J."/>
            <person name="Picardeau M."/>
        </authorList>
    </citation>
    <scope>NUCLEOTIDE SEQUENCE [LARGE SCALE GENOMIC DNA]</scope>
    <source>
        <strain evidence="2">201702422</strain>
    </source>
</reference>
<accession>A0A8B5NM51</accession>
<evidence type="ECO:0008006" key="4">
    <source>
        <dbReference type="Google" id="ProtNLM"/>
    </source>
</evidence>
<feature type="signal peptide" evidence="1">
    <location>
        <begin position="1"/>
        <end position="18"/>
    </location>
</feature>
<keyword evidence="1" id="KW-0732">Signal</keyword>
<dbReference type="AlphaFoldDB" id="A0A8B5NM51"/>
<evidence type="ECO:0000313" key="3">
    <source>
        <dbReference type="Proteomes" id="UP000298263"/>
    </source>
</evidence>
<keyword evidence="3" id="KW-1185">Reference proteome</keyword>
<protein>
    <recommendedName>
        <fullName evidence="4">SH3 domain-containing protein</fullName>
    </recommendedName>
</protein>
<dbReference type="RefSeq" id="WP_135736244.1">
    <property type="nucleotide sequence ID" value="NZ_RQGO01000021.1"/>
</dbReference>
<dbReference type="EMBL" id="RQGP01000004">
    <property type="protein sequence ID" value="TGL97058.1"/>
    <property type="molecule type" value="Genomic_DNA"/>
</dbReference>
<name>A0A8B5NM51_9LEPT</name>
<gene>
    <name evidence="2" type="ORF">EHQ69_00080</name>
</gene>
<sequence length="242" mass="28193">MKFLKILFILLTANLIYAENSVSATLRNDKVPLFSKPNFNSLKLKYLDNSINYRIRLLKENTGNQTIQNGIWVNLIEPKGWVFSKYINIELENDENCSEKFTIPAKFNFGSFDIILLNENVLFLSSFELGSSFNQQIGYWNWNNNSIEGKISFNDSTLVDCLNICYENENNSSCKKNCKDETRNEFGKTNVTANIYFLIEFNKKNKTLKFKDINESNITKKSYLQYLGFEKNKIYKAECLDI</sequence>